<dbReference type="Pfam" id="PF12867">
    <property type="entry name" value="DinB_2"/>
    <property type="match status" value="1"/>
</dbReference>
<reference evidence="2 3" key="1">
    <citation type="submission" date="2024-04" db="EMBL/GenBank/DDBJ databases">
        <title>Defined microbial consortia suppress multidrug-resistant proinflammatory Enterobacteriaceae via ecological control.</title>
        <authorList>
            <person name="Furuichi M."/>
            <person name="Kawaguchi T."/>
            <person name="Pust M."/>
            <person name="Yasuma K."/>
            <person name="Plichta D."/>
            <person name="Hasegawa N."/>
            <person name="Ohya T."/>
            <person name="Bhattarai S."/>
            <person name="Sasajima S."/>
            <person name="Aoto Y."/>
            <person name="Tuganbaev T."/>
            <person name="Yaginuma M."/>
            <person name="Ueda M."/>
            <person name="Okahashi N."/>
            <person name="Amafuji K."/>
            <person name="Kiridooshi Y."/>
            <person name="Sugita K."/>
            <person name="Strazar M."/>
            <person name="Skelly A."/>
            <person name="Suda W."/>
            <person name="Hattori M."/>
            <person name="Nakamoto N."/>
            <person name="Caballero S."/>
            <person name="Norman J."/>
            <person name="Olle B."/>
            <person name="Tanoue T."/>
            <person name="Arita M."/>
            <person name="Bucci V."/>
            <person name="Atarashi K."/>
            <person name="Xavier R."/>
            <person name="Honda K."/>
        </authorList>
    </citation>
    <scope>NUCLEOTIDE SEQUENCE [LARGE SCALE GENOMIC DNA]</scope>
    <source>
        <strain evidence="3">k34-0107-D12</strain>
    </source>
</reference>
<comment type="caution">
    <text evidence="2">The sequence shown here is derived from an EMBL/GenBank/DDBJ whole genome shotgun (WGS) entry which is preliminary data.</text>
</comment>
<dbReference type="InterPro" id="IPR024775">
    <property type="entry name" value="DinB-like"/>
</dbReference>
<sequence>MFDIEKDYNLKIDELRKLLKSSRRFDQAIELALEIHAVTHTGKVSLSDSPTFCDDLLEGLENEDYSIMPTEKDETIAWHLWHIARIEDLVGNLLIAEQPQIFNEEWMEKMSVSVRDTGNVMTDMQIIDFSEQVNKQELINYRNAVGCQTRKILKSLSPLDLKRKPGEEYLARLVSEGGLLEVKGSIWLKNFWGRHTFAGLILLPITRHHMMHLSDSVVIKEFLLNNR</sequence>
<dbReference type="Gene3D" id="1.20.120.450">
    <property type="entry name" value="dinb family like domain"/>
    <property type="match status" value="1"/>
</dbReference>
<name>A0ABQ0BWR9_9FIRM</name>
<protein>
    <recommendedName>
        <fullName evidence="1">DinB-like domain-containing protein</fullName>
    </recommendedName>
</protein>
<evidence type="ECO:0000313" key="2">
    <source>
        <dbReference type="EMBL" id="GAA6500988.1"/>
    </source>
</evidence>
<dbReference type="InterPro" id="IPR034660">
    <property type="entry name" value="DinB/YfiT-like"/>
</dbReference>
<evidence type="ECO:0000259" key="1">
    <source>
        <dbReference type="Pfam" id="PF12867"/>
    </source>
</evidence>
<dbReference type="EMBL" id="BAABZQ010000001">
    <property type="protein sequence ID" value="GAA6500988.1"/>
    <property type="molecule type" value="Genomic_DNA"/>
</dbReference>
<gene>
    <name evidence="2" type="ORF">K340107D12_38040</name>
</gene>
<feature type="domain" description="DinB-like" evidence="1">
    <location>
        <begin position="55"/>
        <end position="213"/>
    </location>
</feature>
<evidence type="ECO:0000313" key="3">
    <source>
        <dbReference type="Proteomes" id="UP001600941"/>
    </source>
</evidence>
<dbReference type="SUPFAM" id="SSF109854">
    <property type="entry name" value="DinB/YfiT-like putative metalloenzymes"/>
    <property type="match status" value="1"/>
</dbReference>
<dbReference type="Proteomes" id="UP001600941">
    <property type="component" value="Unassembled WGS sequence"/>
</dbReference>
<dbReference type="RefSeq" id="WP_054353751.1">
    <property type="nucleotide sequence ID" value="NZ_AP031413.1"/>
</dbReference>
<accession>A0ABQ0BWR9</accession>
<organism evidence="2 3">
    <name type="scientific">Blautia parvula</name>
    <dbReference type="NCBI Taxonomy" id="2877527"/>
    <lineage>
        <taxon>Bacteria</taxon>
        <taxon>Bacillati</taxon>
        <taxon>Bacillota</taxon>
        <taxon>Clostridia</taxon>
        <taxon>Lachnospirales</taxon>
        <taxon>Lachnospiraceae</taxon>
        <taxon>Blautia</taxon>
    </lineage>
</organism>
<proteinExistence type="predicted"/>
<keyword evidence="3" id="KW-1185">Reference proteome</keyword>